<evidence type="ECO:0000313" key="17">
    <source>
        <dbReference type="Proteomes" id="UP000054272"/>
    </source>
</evidence>
<evidence type="ECO:0000259" key="15">
    <source>
        <dbReference type="PROSITE" id="PS51194"/>
    </source>
</evidence>
<dbReference type="SUPFAM" id="SSF46934">
    <property type="entry name" value="UBA-like"/>
    <property type="match status" value="1"/>
</dbReference>
<reference evidence="16 17" key="1">
    <citation type="submission" date="2015-01" db="EMBL/GenBank/DDBJ databases">
        <title>The Genome Sequence of Cryptococcus gattii EJB2.</title>
        <authorList>
            <consortium name="The Broad Institute Genomics Platform"/>
            <person name="Cuomo C."/>
            <person name="Litvintseva A."/>
            <person name="Chen Y."/>
            <person name="Heitman J."/>
            <person name="Sun S."/>
            <person name="Springer D."/>
            <person name="Dromer F."/>
            <person name="Young S."/>
            <person name="Zeng Q."/>
            <person name="Gargeya S."/>
            <person name="Abouelleil A."/>
            <person name="Alvarado L."/>
            <person name="Chapman S.B."/>
            <person name="Gainer-Dewar J."/>
            <person name="Goldberg J."/>
            <person name="Griggs A."/>
            <person name="Gujja S."/>
            <person name="Hansen M."/>
            <person name="Howarth C."/>
            <person name="Imamovic A."/>
            <person name="Larimer J."/>
            <person name="Murphy C."/>
            <person name="Naylor J."/>
            <person name="Pearson M."/>
            <person name="Priest M."/>
            <person name="Roberts A."/>
            <person name="Saif S."/>
            <person name="Shea T."/>
            <person name="Sykes S."/>
            <person name="Wortman J."/>
            <person name="Nusbaum C."/>
            <person name="Birren B."/>
        </authorList>
    </citation>
    <scope>NUCLEOTIDE SEQUENCE [LARGE SCALE GENOMIC DNA]</scope>
    <source>
        <strain evidence="16 17">EJB2</strain>
    </source>
</reference>
<feature type="region of interest" description="Disordered" evidence="12">
    <location>
        <begin position="139"/>
        <end position="220"/>
    </location>
</feature>
<dbReference type="SMART" id="SM00487">
    <property type="entry name" value="DEXDc"/>
    <property type="match status" value="1"/>
</dbReference>
<dbReference type="CDD" id="cd14279">
    <property type="entry name" value="CUE"/>
    <property type="match status" value="1"/>
</dbReference>
<dbReference type="InterPro" id="IPR038718">
    <property type="entry name" value="SNF2-like_sf"/>
</dbReference>
<keyword evidence="4" id="KW-0547">Nucleotide-binding</keyword>
<evidence type="ECO:0000259" key="13">
    <source>
        <dbReference type="PROSITE" id="PS51140"/>
    </source>
</evidence>
<evidence type="ECO:0000256" key="1">
    <source>
        <dbReference type="ARBA" id="ARBA00004286"/>
    </source>
</evidence>
<keyword evidence="10" id="KW-0234">DNA repair</keyword>
<feature type="domain" description="Helicase C-terminal" evidence="15">
    <location>
        <begin position="750"/>
        <end position="906"/>
    </location>
</feature>
<feature type="domain" description="CUE" evidence="13">
    <location>
        <begin position="88"/>
        <end position="131"/>
    </location>
</feature>
<feature type="domain" description="Helicase ATP-binding" evidence="14">
    <location>
        <begin position="385"/>
        <end position="555"/>
    </location>
</feature>
<comment type="catalytic activity">
    <reaction evidence="11">
        <text>ATP + H2O = ADP + phosphate + H(+)</text>
        <dbReference type="Rhea" id="RHEA:13065"/>
        <dbReference type="ChEBI" id="CHEBI:15377"/>
        <dbReference type="ChEBI" id="CHEBI:15378"/>
        <dbReference type="ChEBI" id="CHEBI:30616"/>
        <dbReference type="ChEBI" id="CHEBI:43474"/>
        <dbReference type="ChEBI" id="CHEBI:456216"/>
        <dbReference type="EC" id="3.6.4.12"/>
    </reaction>
    <physiologicalReaction direction="left-to-right" evidence="11">
        <dbReference type="Rhea" id="RHEA:13066"/>
    </physiologicalReaction>
</comment>
<dbReference type="InterPro" id="IPR001650">
    <property type="entry name" value="Helicase_C-like"/>
</dbReference>
<organism evidence="16 17">
    <name type="scientific">Cryptococcus gattii EJB2</name>
    <dbReference type="NCBI Taxonomy" id="1296103"/>
    <lineage>
        <taxon>Eukaryota</taxon>
        <taxon>Fungi</taxon>
        <taxon>Dikarya</taxon>
        <taxon>Basidiomycota</taxon>
        <taxon>Agaricomycotina</taxon>
        <taxon>Tremellomycetes</taxon>
        <taxon>Tremellales</taxon>
        <taxon>Cryptococcaceae</taxon>
        <taxon>Cryptococcus</taxon>
        <taxon>Cryptococcus gattii species complex</taxon>
    </lineage>
</organism>
<evidence type="ECO:0000256" key="12">
    <source>
        <dbReference type="SAM" id="MobiDB-lite"/>
    </source>
</evidence>
<dbReference type="Pfam" id="PF00176">
    <property type="entry name" value="SNF2-rel_dom"/>
    <property type="match status" value="1"/>
</dbReference>
<sequence>MSSTKDTLDKRTDAGRDAKYSSLNGSPSEVLRAIHRHSPQPLRRPKPRYADPDEEESPVKPTLAASSTISSVRQPSLVLAAQSARDDQEEKMIQRLASQFPNVKQSIISSLLQKYPGNPDRAINQIHYANQMKAEEESKISIATTSKTSSPLPVSASPATFNSKSKKKNENSTIYANRKRNRRSDGSEEEFSGSESEDDFSDGEDGRKRRKGEDDEPDAEDAALKAFNEDSVETLTGTIACRPEQAAIIIKHRPYEDVDDVRAKLTKARGVSFKLFEQYTEIMEGFVQIDACMNRCEAIASDVARTLAVWKGASNVQDGSVVGTPRSDGLNDVKVDVAKVSELLKNETDVKKRKILKQYIQTQPSSLSEGTVLKDYQLLGVNWLNLLYSKRIGCILADEMGLGKTIQVIAFIAALKERGIAGPHLIFVPASTLENWTREFRRFAPDIDVQTYYGSQAERAGLRSDLKAQFRRGELEVVLASYTQMTSADDLSFFRKKIDFETCVYDEGHRLKSCTTKAYADLLSIKPKWRLLLTGTPLQNNLQELVSLLMFIHKDTFTDAEPYLRAIFKSQGSASLLSHTRTTRARTMLTPFVLRRRKAQVLSLPPKVEIVEHCEMTKVQSKLYSETMQKSKKILSELTVEALEEVADEDGAAASGKKPETDKMAAKGKKASGMVTSGSNILMDLRKAASHPLLFRRLYTDAKIRQIAKACLNTPSYCDCNLDYVVEDLEELHKFALDPEVFLEGGKVMAMVKHIERCKAEGKRMLLFSQFVMILDILEGALNHLGIRYTRLDGQTKTDERQSLVDEFNDDTSITVFLLSTKAGGVGINLTAASVVVIYDQDFNPHNDRQAADRAYRIGQEREVEVIKLITKNSIDEDMLEIGLTKLQLDDMVGGEEITLDGTDGAGADDKTAKETRKSLLTQLRTKFVESG</sequence>
<evidence type="ECO:0000256" key="4">
    <source>
        <dbReference type="ARBA" id="ARBA00022741"/>
    </source>
</evidence>
<feature type="compositionally biased region" description="Basic and acidic residues" evidence="12">
    <location>
        <begin position="204"/>
        <end position="213"/>
    </location>
</feature>
<gene>
    <name evidence="16" type="ORF">I306_06476</name>
</gene>
<dbReference type="InterPro" id="IPR049730">
    <property type="entry name" value="SNF2/RAD54-like_C"/>
</dbReference>
<dbReference type="PROSITE" id="PS51192">
    <property type="entry name" value="HELICASE_ATP_BIND_1"/>
    <property type="match status" value="1"/>
</dbReference>
<dbReference type="PROSITE" id="PS51194">
    <property type="entry name" value="HELICASE_CTER"/>
    <property type="match status" value="1"/>
</dbReference>
<evidence type="ECO:0000259" key="14">
    <source>
        <dbReference type="PROSITE" id="PS51192"/>
    </source>
</evidence>
<dbReference type="PROSITE" id="PS51140">
    <property type="entry name" value="CUE"/>
    <property type="match status" value="1"/>
</dbReference>
<dbReference type="Gene3D" id="3.40.50.300">
    <property type="entry name" value="P-loop containing nucleotide triphosphate hydrolases"/>
    <property type="match status" value="1"/>
</dbReference>
<keyword evidence="17" id="KW-1185">Reference proteome</keyword>
<dbReference type="SMART" id="SM00490">
    <property type="entry name" value="HELICc"/>
    <property type="match status" value="1"/>
</dbReference>
<keyword evidence="7" id="KW-0067">ATP-binding</keyword>
<dbReference type="SUPFAM" id="SSF52540">
    <property type="entry name" value="P-loop containing nucleoside triphosphate hydrolases"/>
    <property type="match status" value="2"/>
</dbReference>
<protein>
    <recommendedName>
        <fullName evidence="2">DNA helicase</fullName>
        <ecNumber evidence="2">3.6.4.12</ecNumber>
    </recommendedName>
</protein>
<dbReference type="Proteomes" id="UP000054272">
    <property type="component" value="Unassembled WGS sequence"/>
</dbReference>
<evidence type="ECO:0000256" key="10">
    <source>
        <dbReference type="ARBA" id="ARBA00023204"/>
    </source>
</evidence>
<evidence type="ECO:0000256" key="11">
    <source>
        <dbReference type="ARBA" id="ARBA00048432"/>
    </source>
</evidence>
<dbReference type="Gene3D" id="3.40.50.10810">
    <property type="entry name" value="Tandem AAA-ATPase domain"/>
    <property type="match status" value="1"/>
</dbReference>
<feature type="compositionally biased region" description="Acidic residues" evidence="12">
    <location>
        <begin position="187"/>
        <end position="203"/>
    </location>
</feature>
<keyword evidence="6" id="KW-0378">Hydrolase</keyword>
<accession>A0ABR5BLQ7</accession>
<evidence type="ECO:0000313" key="16">
    <source>
        <dbReference type="EMBL" id="KIR76564.1"/>
    </source>
</evidence>
<dbReference type="InterPro" id="IPR003892">
    <property type="entry name" value="CUE"/>
</dbReference>
<evidence type="ECO:0000256" key="9">
    <source>
        <dbReference type="ARBA" id="ARBA00023125"/>
    </source>
</evidence>
<feature type="compositionally biased region" description="Basic residues" evidence="12">
    <location>
        <begin position="33"/>
        <end position="47"/>
    </location>
</feature>
<dbReference type="InterPro" id="IPR014001">
    <property type="entry name" value="Helicase_ATP-bd"/>
</dbReference>
<feature type="region of interest" description="Disordered" evidence="12">
    <location>
        <begin position="649"/>
        <end position="670"/>
    </location>
</feature>
<evidence type="ECO:0000256" key="2">
    <source>
        <dbReference type="ARBA" id="ARBA00012551"/>
    </source>
</evidence>
<dbReference type="InterPro" id="IPR009060">
    <property type="entry name" value="UBA-like_sf"/>
</dbReference>
<keyword evidence="3" id="KW-0158">Chromosome</keyword>
<keyword evidence="8" id="KW-0156">Chromatin regulator</keyword>
<keyword evidence="9" id="KW-0238">DNA-binding</keyword>
<feature type="compositionally biased region" description="Low complexity" evidence="12">
    <location>
        <begin position="140"/>
        <end position="150"/>
    </location>
</feature>
<feature type="region of interest" description="Disordered" evidence="12">
    <location>
        <begin position="1"/>
        <end position="71"/>
    </location>
</feature>
<dbReference type="CDD" id="cd18793">
    <property type="entry name" value="SF2_C_SNF"/>
    <property type="match status" value="1"/>
</dbReference>
<keyword evidence="5" id="KW-0227">DNA damage</keyword>
<evidence type="ECO:0000256" key="6">
    <source>
        <dbReference type="ARBA" id="ARBA00022801"/>
    </source>
</evidence>
<evidence type="ECO:0000256" key="7">
    <source>
        <dbReference type="ARBA" id="ARBA00022840"/>
    </source>
</evidence>
<evidence type="ECO:0000256" key="8">
    <source>
        <dbReference type="ARBA" id="ARBA00022853"/>
    </source>
</evidence>
<dbReference type="Pfam" id="PF00271">
    <property type="entry name" value="Helicase_C"/>
    <property type="match status" value="1"/>
</dbReference>
<dbReference type="PANTHER" id="PTHR10799">
    <property type="entry name" value="SNF2/RAD54 HELICASE FAMILY"/>
    <property type="match status" value="1"/>
</dbReference>
<name>A0ABR5BLQ7_9TREE</name>
<dbReference type="InterPro" id="IPR027417">
    <property type="entry name" value="P-loop_NTPase"/>
</dbReference>
<evidence type="ECO:0000256" key="3">
    <source>
        <dbReference type="ARBA" id="ARBA00022454"/>
    </source>
</evidence>
<evidence type="ECO:0000256" key="5">
    <source>
        <dbReference type="ARBA" id="ARBA00022763"/>
    </source>
</evidence>
<comment type="subcellular location">
    <subcellularLocation>
        <location evidence="1">Chromosome</location>
    </subcellularLocation>
</comment>
<dbReference type="InterPro" id="IPR000330">
    <property type="entry name" value="SNF2_N"/>
</dbReference>
<feature type="compositionally biased region" description="Basic and acidic residues" evidence="12">
    <location>
        <begin position="1"/>
        <end position="19"/>
    </location>
</feature>
<dbReference type="EMBL" id="KN848788">
    <property type="protein sequence ID" value="KIR76564.1"/>
    <property type="molecule type" value="Genomic_DNA"/>
</dbReference>
<dbReference type="EC" id="3.6.4.12" evidence="2"/>
<proteinExistence type="predicted"/>